<dbReference type="Pfam" id="PF04891">
    <property type="entry name" value="NifQ"/>
    <property type="match status" value="1"/>
</dbReference>
<dbReference type="InterPro" id="IPR006975">
    <property type="entry name" value="NifQ"/>
</dbReference>
<dbReference type="EMBL" id="JAMYZZ010000007">
    <property type="protein sequence ID" value="MCP1258139.1"/>
    <property type="molecule type" value="Genomic_DNA"/>
</dbReference>
<name>A0ABT1EYW1_9PROT</name>
<evidence type="ECO:0000313" key="1">
    <source>
        <dbReference type="EMBL" id="MCP1258139.1"/>
    </source>
</evidence>
<proteinExistence type="predicted"/>
<gene>
    <name evidence="1" type="ORF">NKW50_05990</name>
</gene>
<comment type="caution">
    <text evidence="1">The sequence shown here is derived from an EMBL/GenBank/DDBJ whole genome shotgun (WGS) entry which is preliminary data.</text>
</comment>
<keyword evidence="2" id="KW-1185">Reference proteome</keyword>
<evidence type="ECO:0000313" key="2">
    <source>
        <dbReference type="Proteomes" id="UP001523528"/>
    </source>
</evidence>
<accession>A0ABT1EYW1</accession>
<reference evidence="1 2" key="1">
    <citation type="submission" date="2022-06" db="EMBL/GenBank/DDBJ databases">
        <title>Acetobacer genomes from food samples.</title>
        <authorList>
            <person name="Sombolestani A."/>
        </authorList>
    </citation>
    <scope>NUCLEOTIDE SEQUENCE [LARGE SCALE GENOMIC DNA]</scope>
    <source>
        <strain evidence="1 2">R-83285</strain>
    </source>
</reference>
<organism evidence="1 2">
    <name type="scientific">Acetobacter lambici</name>
    <dbReference type="NCBI Taxonomy" id="1332824"/>
    <lineage>
        <taxon>Bacteria</taxon>
        <taxon>Pseudomonadati</taxon>
        <taxon>Pseudomonadota</taxon>
        <taxon>Alphaproteobacteria</taxon>
        <taxon>Acetobacterales</taxon>
        <taxon>Acetobacteraceae</taxon>
        <taxon>Acetobacter</taxon>
    </lineage>
</organism>
<protein>
    <submittedName>
        <fullName evidence="1">Nitrogen fixation protein NifQ</fullName>
    </submittedName>
</protein>
<dbReference type="Proteomes" id="UP001523528">
    <property type="component" value="Unassembled WGS sequence"/>
</dbReference>
<sequence length="221" mass="24848">MSDQLPDPHSSLINSEELVMGAADIHAWLMAAVHGDMCEGFDAHVLASILAVGLADAKERNCLPSETLGVGGARLSHLVAQVFPSVHALFESFESQVEPVLEEDENCLRDLLRRATTGDERELLLADMVARRAMAPNHLWQDLGLRSRRELSWLMERYFEPLASRNTGDMKWKKFLFRMICRDEGFRLCSVPVCSECDDFDDCFGDESGESRMARIRKSAD</sequence>
<dbReference type="RefSeq" id="WP_253543746.1">
    <property type="nucleotide sequence ID" value="NZ_JAMYZY010000008.1"/>
</dbReference>